<dbReference type="Gene3D" id="3.40.50.1820">
    <property type="entry name" value="alpha/beta hydrolase"/>
    <property type="match status" value="2"/>
</dbReference>
<dbReference type="Proteomes" id="UP001589788">
    <property type="component" value="Unassembled WGS sequence"/>
</dbReference>
<evidence type="ECO:0000313" key="2">
    <source>
        <dbReference type="Proteomes" id="UP001589788"/>
    </source>
</evidence>
<evidence type="ECO:0000313" key="1">
    <source>
        <dbReference type="EMBL" id="MFC0080911.1"/>
    </source>
</evidence>
<accession>A0ABV6BZQ8</accession>
<dbReference type="RefSeq" id="WP_377787602.1">
    <property type="nucleotide sequence ID" value="NZ_JBHLYQ010000009.1"/>
</dbReference>
<keyword evidence="2" id="KW-1185">Reference proteome</keyword>
<organism evidence="1 2">
    <name type="scientific">Aciditerrimonas ferrireducens</name>
    <dbReference type="NCBI Taxonomy" id="667306"/>
    <lineage>
        <taxon>Bacteria</taxon>
        <taxon>Bacillati</taxon>
        <taxon>Actinomycetota</taxon>
        <taxon>Acidimicrobiia</taxon>
        <taxon>Acidimicrobiales</taxon>
        <taxon>Acidimicrobiaceae</taxon>
        <taxon>Aciditerrimonas</taxon>
    </lineage>
</organism>
<dbReference type="InterPro" id="IPR029058">
    <property type="entry name" value="AB_hydrolase_fold"/>
</dbReference>
<sequence length="374" mass="40516">MTGRLEQRFVALPSGTAERSGPGGHPCQGCYLAPSGRRPRFGVLACHPSVDFSEHYLGPLLAARGLGFLGWNTRYRGNDSTLLVDHALLDVAAGVRWLLEEARVEGVVLLGNSGGGTFLAAYQAQATAGILAPADDRPLAPGLDALPPGVAFVAVAAHLGRPDVLTAWLDPSVTDETDPSGTDPALDLWAEGRHPPFDPAFLARYRAAQEARNQRITAWVTAERDRRRARGEGERLFLVPRTWADPRMVDASLDPSNRPVPACLAGDPRRANRSAFGLAACSTLRSWLSQWSLQTSPLRADRVLPHVVVPSLVVEADADTGVFPSDVRRFTELLGSADKDHQVLPGDHYFRQPADAREQLADRLVAWLAARFPL</sequence>
<reference evidence="1 2" key="1">
    <citation type="submission" date="2024-09" db="EMBL/GenBank/DDBJ databases">
        <authorList>
            <person name="Sun Q."/>
            <person name="Mori K."/>
        </authorList>
    </citation>
    <scope>NUCLEOTIDE SEQUENCE [LARGE SCALE GENOMIC DNA]</scope>
    <source>
        <strain evidence="1 2">JCM 15389</strain>
    </source>
</reference>
<protein>
    <submittedName>
        <fullName evidence="1">Alpha/beta hydrolase</fullName>
    </submittedName>
</protein>
<gene>
    <name evidence="1" type="ORF">ACFFRE_01905</name>
</gene>
<dbReference type="GO" id="GO:0016787">
    <property type="term" value="F:hydrolase activity"/>
    <property type="evidence" value="ECO:0007669"/>
    <property type="project" value="UniProtKB-KW"/>
</dbReference>
<comment type="caution">
    <text evidence="1">The sequence shown here is derived from an EMBL/GenBank/DDBJ whole genome shotgun (WGS) entry which is preliminary data.</text>
</comment>
<keyword evidence="1" id="KW-0378">Hydrolase</keyword>
<dbReference type="EMBL" id="JBHLYQ010000009">
    <property type="protein sequence ID" value="MFC0080911.1"/>
    <property type="molecule type" value="Genomic_DNA"/>
</dbReference>
<name>A0ABV6BZQ8_9ACTN</name>
<dbReference type="SUPFAM" id="SSF53474">
    <property type="entry name" value="alpha/beta-Hydrolases"/>
    <property type="match status" value="1"/>
</dbReference>
<proteinExistence type="predicted"/>